<organism evidence="2 3">
    <name type="scientific">Laribacter hongkongensis</name>
    <dbReference type="NCBI Taxonomy" id="168471"/>
    <lineage>
        <taxon>Bacteria</taxon>
        <taxon>Pseudomonadati</taxon>
        <taxon>Pseudomonadota</taxon>
        <taxon>Betaproteobacteria</taxon>
        <taxon>Neisseriales</taxon>
        <taxon>Aquaspirillaceae</taxon>
        <taxon>Laribacter</taxon>
    </lineage>
</organism>
<name>A0A248LG36_9NEIS</name>
<proteinExistence type="predicted"/>
<dbReference type="OrthoDB" id="464481at2"/>
<feature type="domain" description="LysR substrate-binding" evidence="1">
    <location>
        <begin position="4"/>
        <end position="75"/>
    </location>
</feature>
<gene>
    <name evidence="2" type="ORF">LHGZ1_0302</name>
</gene>
<dbReference type="SUPFAM" id="SSF53850">
    <property type="entry name" value="Periplasmic binding protein-like II"/>
    <property type="match status" value="1"/>
</dbReference>
<dbReference type="Proteomes" id="UP000197424">
    <property type="component" value="Chromosome"/>
</dbReference>
<sequence>MIYDDARLLPGSVKRGAGIACMSYVLASEALEQRELVLLPEYVRLPGQGWWMSRTECETRSPLVRELFDWLRAEAALVGM</sequence>
<dbReference type="InterPro" id="IPR005119">
    <property type="entry name" value="LysR_subst-bd"/>
</dbReference>
<evidence type="ECO:0000313" key="3">
    <source>
        <dbReference type="Proteomes" id="UP000197424"/>
    </source>
</evidence>
<dbReference type="Gene3D" id="3.40.190.290">
    <property type="match status" value="1"/>
</dbReference>
<evidence type="ECO:0000313" key="2">
    <source>
        <dbReference type="EMBL" id="ASJ23133.1"/>
    </source>
</evidence>
<dbReference type="RefSeq" id="WP_088859919.1">
    <property type="nucleotide sequence ID" value="NZ_CP022115.1"/>
</dbReference>
<protein>
    <recommendedName>
        <fullName evidence="1">LysR substrate-binding domain-containing protein</fullName>
    </recommendedName>
</protein>
<reference evidence="3" key="1">
    <citation type="submission" date="2017-06" db="EMBL/GenBank/DDBJ databases">
        <title>Whole genome sequence of Laribacter hongkongensis LHGZ1.</title>
        <authorList>
            <person name="Chen D."/>
            <person name="Wu H."/>
            <person name="Chen J."/>
        </authorList>
    </citation>
    <scope>NUCLEOTIDE SEQUENCE [LARGE SCALE GENOMIC DNA]</scope>
    <source>
        <strain evidence="3">LHGZ1</strain>
    </source>
</reference>
<dbReference type="Pfam" id="PF03466">
    <property type="entry name" value="LysR_substrate"/>
    <property type="match status" value="1"/>
</dbReference>
<evidence type="ECO:0000259" key="1">
    <source>
        <dbReference type="Pfam" id="PF03466"/>
    </source>
</evidence>
<dbReference type="EMBL" id="CP022115">
    <property type="protein sequence ID" value="ASJ23133.1"/>
    <property type="molecule type" value="Genomic_DNA"/>
</dbReference>
<dbReference type="AlphaFoldDB" id="A0A248LG36"/>
<accession>A0A248LG36</accession>